<reference evidence="2" key="1">
    <citation type="submission" date="2020-04" db="EMBL/GenBank/DDBJ databases">
        <authorList>
            <person name="Chiriac C."/>
            <person name="Salcher M."/>
            <person name="Ghai R."/>
            <person name="Kavagutti S V."/>
        </authorList>
    </citation>
    <scope>NUCLEOTIDE SEQUENCE</scope>
</reference>
<sequence length="221" mass="24957">MSQPKEGFGLWIPGAVLSRPDLSLEEKCLYGLLEVLDGGKGCWASNDWLASRLSVSERAIQRYLSRLEEVGLVIKVINEAAGNQRRVQTIGSYSASTPSRQTDVTLTPSCRDPHANLSPKSRKENNKEIDTNPLPLELPHGELFKRAWGEWVNYRTKTKKRLSRFAQEKQLAMLTGLTEQECVDCINRSIANDWQGLFPEKAKNSKPFSKILTREDHNNGF</sequence>
<protein>
    <submittedName>
        <fullName evidence="2">Helix-turn-helix domain containing protein</fullName>
    </submittedName>
</protein>
<evidence type="ECO:0000313" key="2">
    <source>
        <dbReference type="EMBL" id="CAB4139109.1"/>
    </source>
</evidence>
<feature type="region of interest" description="Disordered" evidence="1">
    <location>
        <begin position="91"/>
        <end position="134"/>
    </location>
</feature>
<dbReference type="Pfam" id="PF13730">
    <property type="entry name" value="HTH_36"/>
    <property type="match status" value="1"/>
</dbReference>
<evidence type="ECO:0000256" key="1">
    <source>
        <dbReference type="SAM" id="MobiDB-lite"/>
    </source>
</evidence>
<dbReference type="InterPro" id="IPR036390">
    <property type="entry name" value="WH_DNA-bd_sf"/>
</dbReference>
<dbReference type="SUPFAM" id="SSF46785">
    <property type="entry name" value="Winged helix' DNA-binding domain"/>
    <property type="match status" value="1"/>
</dbReference>
<gene>
    <name evidence="2" type="ORF">UFOVP340_13</name>
</gene>
<name>A0A6J5M5M5_9CAUD</name>
<proteinExistence type="predicted"/>
<dbReference type="Gene3D" id="1.10.10.10">
    <property type="entry name" value="Winged helix-like DNA-binding domain superfamily/Winged helix DNA-binding domain"/>
    <property type="match status" value="1"/>
</dbReference>
<feature type="compositionally biased region" description="Polar residues" evidence="1">
    <location>
        <begin position="91"/>
        <end position="108"/>
    </location>
</feature>
<accession>A0A6J5M5M5</accession>
<dbReference type="EMBL" id="LR796350">
    <property type="protein sequence ID" value="CAB4139109.1"/>
    <property type="molecule type" value="Genomic_DNA"/>
</dbReference>
<dbReference type="InterPro" id="IPR036388">
    <property type="entry name" value="WH-like_DNA-bd_sf"/>
</dbReference>
<organism evidence="2">
    <name type="scientific">uncultured Caudovirales phage</name>
    <dbReference type="NCBI Taxonomy" id="2100421"/>
    <lineage>
        <taxon>Viruses</taxon>
        <taxon>Duplodnaviria</taxon>
        <taxon>Heunggongvirae</taxon>
        <taxon>Uroviricota</taxon>
        <taxon>Caudoviricetes</taxon>
        <taxon>Peduoviridae</taxon>
        <taxon>Maltschvirus</taxon>
        <taxon>Maltschvirus maltsch</taxon>
    </lineage>
</organism>
<feature type="compositionally biased region" description="Basic and acidic residues" evidence="1">
    <location>
        <begin position="121"/>
        <end position="130"/>
    </location>
</feature>